<reference evidence="7 8" key="1">
    <citation type="submission" date="2021-10" db="EMBL/GenBank/DDBJ databases">
        <title>Collection of gut derived symbiotic bacterial strains cultured from healthy donors.</title>
        <authorList>
            <person name="Lin H."/>
            <person name="Littmann E."/>
            <person name="Kohout C."/>
            <person name="Pamer E.G."/>
        </authorList>
    </citation>
    <scope>NUCLEOTIDE SEQUENCE [LARGE SCALE GENOMIC DNA]</scope>
    <source>
        <strain evidence="7 8">DFI.1.165</strain>
    </source>
</reference>
<keyword evidence="3 5" id="KW-0732">Signal</keyword>
<organism evidence="7 8">
    <name type="scientific">Bariatricus massiliensis</name>
    <dbReference type="NCBI Taxonomy" id="1745713"/>
    <lineage>
        <taxon>Bacteria</taxon>
        <taxon>Bacillati</taxon>
        <taxon>Bacillota</taxon>
        <taxon>Clostridia</taxon>
        <taxon>Lachnospirales</taxon>
        <taxon>Lachnospiraceae</taxon>
        <taxon>Bariatricus</taxon>
    </lineage>
</organism>
<gene>
    <name evidence="7" type="ORF">LIZ65_05840</name>
</gene>
<evidence type="ECO:0000256" key="3">
    <source>
        <dbReference type="ARBA" id="ARBA00022729"/>
    </source>
</evidence>
<protein>
    <submittedName>
        <fullName evidence="7">Sugar ABC transporter substrate-binding protein</fullName>
    </submittedName>
</protein>
<evidence type="ECO:0000256" key="5">
    <source>
        <dbReference type="SAM" id="SignalP"/>
    </source>
</evidence>
<evidence type="ECO:0000313" key="7">
    <source>
        <dbReference type="EMBL" id="MCB7386804.1"/>
    </source>
</evidence>
<dbReference type="PANTHER" id="PTHR46847">
    <property type="entry name" value="D-ALLOSE-BINDING PERIPLASMIC PROTEIN-RELATED"/>
    <property type="match status" value="1"/>
</dbReference>
<keyword evidence="8" id="KW-1185">Reference proteome</keyword>
<proteinExistence type="inferred from homology"/>
<dbReference type="RefSeq" id="WP_066736290.1">
    <property type="nucleotide sequence ID" value="NZ_JAJCIQ010000002.1"/>
</dbReference>
<comment type="caution">
    <text evidence="7">The sequence shown here is derived from an EMBL/GenBank/DDBJ whole genome shotgun (WGS) entry which is preliminary data.</text>
</comment>
<dbReference type="CDD" id="cd01536">
    <property type="entry name" value="PBP1_ABC_sugar_binding-like"/>
    <property type="match status" value="1"/>
</dbReference>
<evidence type="ECO:0000256" key="4">
    <source>
        <dbReference type="SAM" id="MobiDB-lite"/>
    </source>
</evidence>
<dbReference type="Gene3D" id="3.40.50.2300">
    <property type="match status" value="2"/>
</dbReference>
<dbReference type="InterPro" id="IPR028082">
    <property type="entry name" value="Peripla_BP_I"/>
</dbReference>
<dbReference type="EMBL" id="JAJCIS010000002">
    <property type="protein sequence ID" value="MCB7386804.1"/>
    <property type="molecule type" value="Genomic_DNA"/>
</dbReference>
<feature type="region of interest" description="Disordered" evidence="4">
    <location>
        <begin position="23"/>
        <end position="49"/>
    </location>
</feature>
<evidence type="ECO:0000256" key="1">
    <source>
        <dbReference type="ARBA" id="ARBA00004196"/>
    </source>
</evidence>
<dbReference type="PANTHER" id="PTHR46847:SF1">
    <property type="entry name" value="D-ALLOSE-BINDING PERIPLASMIC PROTEIN-RELATED"/>
    <property type="match status" value="1"/>
</dbReference>
<accession>A0ABS8DEG7</accession>
<sequence length="331" mass="34741">MKKRVLAVLMSVMMICALAAGCGKGASEGEDKKKEETKTSEEAEGGKSTWGCSVPNVANSYYSTCVSGVEDAVKKLDADASVVISDASGDSQKQLDQLADLIAQKVKAIVLIPIDSNAVLSAISDAEEAGIPVVCIDTPADESTGVVSTVISDNYSAGEIAGKALLEGIGGKGKIATITTTGSDAVNDRKQALYDLMKEYPDVEIVEEDIVQNATTDEALTLMDNILQSHPDVNGVFTTGDVFAIGICSSLKSNGYEAGEVKVTSVDGTKNASELIESGYLLATAAQLPHELGYQGVEKALSYLNGDEVEKTVKLECKEINKDNVSTYEGF</sequence>
<evidence type="ECO:0000256" key="2">
    <source>
        <dbReference type="ARBA" id="ARBA00007639"/>
    </source>
</evidence>
<dbReference type="SUPFAM" id="SSF53822">
    <property type="entry name" value="Periplasmic binding protein-like I"/>
    <property type="match status" value="1"/>
</dbReference>
<evidence type="ECO:0000259" key="6">
    <source>
        <dbReference type="Pfam" id="PF13407"/>
    </source>
</evidence>
<comment type="subcellular location">
    <subcellularLocation>
        <location evidence="1">Cell envelope</location>
    </subcellularLocation>
</comment>
<evidence type="ECO:0000313" key="8">
    <source>
        <dbReference type="Proteomes" id="UP001299546"/>
    </source>
</evidence>
<feature type="signal peptide" evidence="5">
    <location>
        <begin position="1"/>
        <end position="19"/>
    </location>
</feature>
<dbReference type="InterPro" id="IPR025997">
    <property type="entry name" value="SBP_2_dom"/>
</dbReference>
<feature type="domain" description="Periplasmic binding protein" evidence="6">
    <location>
        <begin position="53"/>
        <end position="307"/>
    </location>
</feature>
<comment type="similarity">
    <text evidence="2">Belongs to the bacterial solute-binding protein 2 family.</text>
</comment>
<name>A0ABS8DEG7_9FIRM</name>
<dbReference type="Pfam" id="PF13407">
    <property type="entry name" value="Peripla_BP_4"/>
    <property type="match status" value="1"/>
</dbReference>
<dbReference type="PROSITE" id="PS51257">
    <property type="entry name" value="PROKAR_LIPOPROTEIN"/>
    <property type="match status" value="1"/>
</dbReference>
<feature type="compositionally biased region" description="Basic and acidic residues" evidence="4">
    <location>
        <begin position="27"/>
        <end position="45"/>
    </location>
</feature>
<dbReference type="Proteomes" id="UP001299546">
    <property type="component" value="Unassembled WGS sequence"/>
</dbReference>
<feature type="chain" id="PRO_5045679505" evidence="5">
    <location>
        <begin position="20"/>
        <end position="331"/>
    </location>
</feature>